<comment type="caution">
    <text evidence="1">The sequence shown here is derived from an EMBL/GenBank/DDBJ whole genome shotgun (WGS) entry which is preliminary data.</text>
</comment>
<dbReference type="AlphaFoldDB" id="A0A922FKC6"/>
<dbReference type="EMBL" id="CM031827">
    <property type="protein sequence ID" value="KAG6721802.1"/>
    <property type="molecule type" value="Genomic_DNA"/>
</dbReference>
<gene>
    <name evidence="1" type="ORF">I3842_03G129800</name>
</gene>
<organism evidence="1 2">
    <name type="scientific">Carya illinoinensis</name>
    <name type="common">Pecan</name>
    <dbReference type="NCBI Taxonomy" id="32201"/>
    <lineage>
        <taxon>Eukaryota</taxon>
        <taxon>Viridiplantae</taxon>
        <taxon>Streptophyta</taxon>
        <taxon>Embryophyta</taxon>
        <taxon>Tracheophyta</taxon>
        <taxon>Spermatophyta</taxon>
        <taxon>Magnoliopsida</taxon>
        <taxon>eudicotyledons</taxon>
        <taxon>Gunneridae</taxon>
        <taxon>Pentapetalae</taxon>
        <taxon>rosids</taxon>
        <taxon>fabids</taxon>
        <taxon>Fagales</taxon>
        <taxon>Juglandaceae</taxon>
        <taxon>Carya</taxon>
    </lineage>
</organism>
<name>A0A922FKC6_CARIL</name>
<evidence type="ECO:0000313" key="2">
    <source>
        <dbReference type="Proteomes" id="UP000811246"/>
    </source>
</evidence>
<evidence type="ECO:0000313" key="1">
    <source>
        <dbReference type="EMBL" id="KAG6721802.1"/>
    </source>
</evidence>
<dbReference type="Proteomes" id="UP000811246">
    <property type="component" value="Chromosome 3"/>
</dbReference>
<protein>
    <submittedName>
        <fullName evidence="1">Uncharacterized protein</fullName>
    </submittedName>
</protein>
<accession>A0A922FKC6</accession>
<reference evidence="1" key="1">
    <citation type="submission" date="2021-01" db="EMBL/GenBank/DDBJ databases">
        <authorList>
            <person name="Lovell J.T."/>
            <person name="Bentley N."/>
            <person name="Bhattarai G."/>
            <person name="Jenkins J.W."/>
            <person name="Sreedasyam A."/>
            <person name="Alarcon Y."/>
            <person name="Bock C."/>
            <person name="Boston L."/>
            <person name="Carlson J."/>
            <person name="Cervantes K."/>
            <person name="Clermont K."/>
            <person name="Krom N."/>
            <person name="Kubenka K."/>
            <person name="Mamidi S."/>
            <person name="Mattison C."/>
            <person name="Monteros M."/>
            <person name="Pisani C."/>
            <person name="Plott C."/>
            <person name="Rajasekar S."/>
            <person name="Rhein H.S."/>
            <person name="Rohla C."/>
            <person name="Song M."/>
            <person name="Hilaire R.S."/>
            <person name="Shu S."/>
            <person name="Wells L."/>
            <person name="Wang X."/>
            <person name="Webber J."/>
            <person name="Heerema R.J."/>
            <person name="Klein P."/>
            <person name="Conner P."/>
            <person name="Grauke L."/>
            <person name="Grimwood J."/>
            <person name="Schmutz J."/>
            <person name="Randall J.J."/>
        </authorList>
    </citation>
    <scope>NUCLEOTIDE SEQUENCE</scope>
    <source>
        <tissue evidence="1">Leaf</tissue>
    </source>
</reference>
<proteinExistence type="predicted"/>
<sequence length="136" mass="15339">MSPLMHSQPLPCTFNTRNWVLEWLLRPRTAPLTSPAIDLSDQLVRSPPKEVRVLHMPPPTVLSHQQLGLDSGCYPMLPFSLTRDQDNVIMIVSYSWTKSAKCNAPLSTTTFSRRLIVCLSDYVKTALKRHPRVGLG</sequence>